<dbReference type="Gene3D" id="1.10.10.10">
    <property type="entry name" value="Winged helix-like DNA-binding domain superfamily/Winged helix DNA-binding domain"/>
    <property type="match status" value="1"/>
</dbReference>
<evidence type="ECO:0000256" key="8">
    <source>
        <dbReference type="PIRSR" id="PIRSR602481-2"/>
    </source>
</evidence>
<feature type="binding site" evidence="8">
    <location>
        <position position="71"/>
    </location>
    <ligand>
        <name>Fe cation</name>
        <dbReference type="ChEBI" id="CHEBI:24875"/>
    </ligand>
</feature>
<dbReference type="CDD" id="cd07153">
    <property type="entry name" value="Fur_like"/>
    <property type="match status" value="1"/>
</dbReference>
<feature type="binding site" evidence="7">
    <location>
        <position position="116"/>
    </location>
    <ligand>
        <name>Zn(2+)</name>
        <dbReference type="ChEBI" id="CHEBI:29105"/>
    </ligand>
</feature>
<protein>
    <submittedName>
        <fullName evidence="9">Fur family transcriptional regulator</fullName>
    </submittedName>
</protein>
<dbReference type="Gene3D" id="3.30.1490.190">
    <property type="match status" value="1"/>
</dbReference>
<dbReference type="Proteomes" id="UP001431532">
    <property type="component" value="Unassembled WGS sequence"/>
</dbReference>
<feature type="binding site" evidence="7">
    <location>
        <position position="80"/>
    </location>
    <ligand>
        <name>Zn(2+)</name>
        <dbReference type="ChEBI" id="CHEBI:29105"/>
    </ligand>
</feature>
<dbReference type="RefSeq" id="WP_282839825.1">
    <property type="nucleotide sequence ID" value="NZ_JASCXW010000027.1"/>
</dbReference>
<keyword evidence="6" id="KW-0804">Transcription</keyword>
<evidence type="ECO:0000256" key="2">
    <source>
        <dbReference type="ARBA" id="ARBA00022491"/>
    </source>
</evidence>
<comment type="similarity">
    <text evidence="1">Belongs to the Fur family.</text>
</comment>
<keyword evidence="3 7" id="KW-0862">Zinc</keyword>
<keyword evidence="4" id="KW-0805">Transcription regulation</keyword>
<dbReference type="InterPro" id="IPR036390">
    <property type="entry name" value="WH_DNA-bd_sf"/>
</dbReference>
<feature type="binding site" evidence="7">
    <location>
        <position position="77"/>
    </location>
    <ligand>
        <name>Zn(2+)</name>
        <dbReference type="ChEBI" id="CHEBI:29105"/>
    </ligand>
</feature>
<sequence>MRMTKQRKSILKLLNQSNQPKSAEMILLELPDETMNLSTVYRTLDTFFAQGLISKSTMKNTAYYYINKKDHHHYMICLGCQKMYEIDCHLDHIADHVAKDHHFKITHHDMTVYGYCESCQKSM</sequence>
<feature type="binding site" evidence="7">
    <location>
        <position position="119"/>
    </location>
    <ligand>
        <name>Zn(2+)</name>
        <dbReference type="ChEBI" id="CHEBI:29105"/>
    </ligand>
</feature>
<evidence type="ECO:0000313" key="10">
    <source>
        <dbReference type="Proteomes" id="UP001431532"/>
    </source>
</evidence>
<keyword evidence="7" id="KW-0479">Metal-binding</keyword>
<evidence type="ECO:0000313" key="9">
    <source>
        <dbReference type="EMBL" id="MDI6453393.1"/>
    </source>
</evidence>
<evidence type="ECO:0000256" key="7">
    <source>
        <dbReference type="PIRSR" id="PIRSR602481-1"/>
    </source>
</evidence>
<feature type="binding site" evidence="8">
    <location>
        <position position="108"/>
    </location>
    <ligand>
        <name>Fe cation</name>
        <dbReference type="ChEBI" id="CHEBI:24875"/>
    </ligand>
</feature>
<dbReference type="PANTHER" id="PTHR33202:SF7">
    <property type="entry name" value="FERRIC UPTAKE REGULATION PROTEIN"/>
    <property type="match status" value="1"/>
</dbReference>
<dbReference type="InterPro" id="IPR036388">
    <property type="entry name" value="WH-like_DNA-bd_sf"/>
</dbReference>
<organism evidence="9 10">
    <name type="scientific">Peloplasma aerotolerans</name>
    <dbReference type="NCBI Taxonomy" id="3044389"/>
    <lineage>
        <taxon>Bacteria</taxon>
        <taxon>Bacillati</taxon>
        <taxon>Mycoplasmatota</taxon>
        <taxon>Mollicutes</taxon>
        <taxon>Acholeplasmatales</taxon>
        <taxon>Acholeplasmataceae</taxon>
        <taxon>Peloplasma</taxon>
    </lineage>
</organism>
<gene>
    <name evidence="9" type="ORF">QJ521_07435</name>
</gene>
<dbReference type="GO" id="GO:1900376">
    <property type="term" value="P:regulation of secondary metabolite biosynthetic process"/>
    <property type="evidence" value="ECO:0007669"/>
    <property type="project" value="TreeGrafter"/>
</dbReference>
<comment type="caution">
    <text evidence="9">The sequence shown here is derived from an EMBL/GenBank/DDBJ whole genome shotgun (WGS) entry which is preliminary data.</text>
</comment>
<dbReference type="Pfam" id="PF01475">
    <property type="entry name" value="FUR"/>
    <property type="match status" value="1"/>
</dbReference>
<dbReference type="InterPro" id="IPR002481">
    <property type="entry name" value="FUR"/>
</dbReference>
<comment type="cofactor">
    <cofactor evidence="7">
        <name>Zn(2+)</name>
        <dbReference type="ChEBI" id="CHEBI:29105"/>
    </cofactor>
    <text evidence="7">Binds 1 zinc ion per subunit.</text>
</comment>
<dbReference type="EMBL" id="JASCXW010000027">
    <property type="protein sequence ID" value="MDI6453393.1"/>
    <property type="molecule type" value="Genomic_DNA"/>
</dbReference>
<evidence type="ECO:0000256" key="6">
    <source>
        <dbReference type="ARBA" id="ARBA00023163"/>
    </source>
</evidence>
<name>A0AAW6UB26_9MOLU</name>
<dbReference type="PANTHER" id="PTHR33202">
    <property type="entry name" value="ZINC UPTAKE REGULATION PROTEIN"/>
    <property type="match status" value="1"/>
</dbReference>
<dbReference type="SUPFAM" id="SSF46785">
    <property type="entry name" value="Winged helix' DNA-binding domain"/>
    <property type="match status" value="1"/>
</dbReference>
<comment type="cofactor">
    <cofactor evidence="8">
        <name>Mn(2+)</name>
        <dbReference type="ChEBI" id="CHEBI:29035"/>
    </cofactor>
    <cofactor evidence="8">
        <name>Fe(2+)</name>
        <dbReference type="ChEBI" id="CHEBI:29033"/>
    </cofactor>
    <text evidence="8">Binds 1 Mn(2+) or Fe(2+) ion per subunit.</text>
</comment>
<dbReference type="GO" id="GO:0003700">
    <property type="term" value="F:DNA-binding transcription factor activity"/>
    <property type="evidence" value="ECO:0007669"/>
    <property type="project" value="InterPro"/>
</dbReference>
<dbReference type="AlphaFoldDB" id="A0AAW6UB26"/>
<accession>A0AAW6UB26</accession>
<keyword evidence="5" id="KW-0238">DNA-binding</keyword>
<evidence type="ECO:0000256" key="1">
    <source>
        <dbReference type="ARBA" id="ARBA00007957"/>
    </source>
</evidence>
<dbReference type="GO" id="GO:0008270">
    <property type="term" value="F:zinc ion binding"/>
    <property type="evidence" value="ECO:0007669"/>
    <property type="project" value="TreeGrafter"/>
</dbReference>
<keyword evidence="10" id="KW-1185">Reference proteome</keyword>
<proteinExistence type="inferred from homology"/>
<keyword evidence="2" id="KW-0678">Repressor</keyword>
<dbReference type="InterPro" id="IPR043135">
    <property type="entry name" value="Fur_C"/>
</dbReference>
<dbReference type="GO" id="GO:0000976">
    <property type="term" value="F:transcription cis-regulatory region binding"/>
    <property type="evidence" value="ECO:0007669"/>
    <property type="project" value="TreeGrafter"/>
</dbReference>
<evidence type="ECO:0000256" key="3">
    <source>
        <dbReference type="ARBA" id="ARBA00022833"/>
    </source>
</evidence>
<keyword evidence="8" id="KW-0408">Iron</keyword>
<evidence type="ECO:0000256" key="5">
    <source>
        <dbReference type="ARBA" id="ARBA00023125"/>
    </source>
</evidence>
<dbReference type="GO" id="GO:0045892">
    <property type="term" value="P:negative regulation of DNA-templated transcription"/>
    <property type="evidence" value="ECO:0007669"/>
    <property type="project" value="TreeGrafter"/>
</dbReference>
<reference evidence="9" key="1">
    <citation type="submission" date="2023-05" db="EMBL/GenBank/DDBJ databases">
        <title>Mariniplasma microaerophilum sp. nov., a novel anaerobic mollicute isolated from terrestrial mud volcano, Taman Peninsula, Russia.</title>
        <authorList>
            <person name="Khomyakova M.A."/>
            <person name="Merkel A.Y."/>
            <person name="Slobodkin A.I."/>
        </authorList>
    </citation>
    <scope>NUCLEOTIDE SEQUENCE</scope>
    <source>
        <strain evidence="9">M4Ah</strain>
    </source>
</reference>
<evidence type="ECO:0000256" key="4">
    <source>
        <dbReference type="ARBA" id="ARBA00023015"/>
    </source>
</evidence>